<feature type="transmembrane region" description="Helical" evidence="3">
    <location>
        <begin position="6"/>
        <end position="28"/>
    </location>
</feature>
<dbReference type="GO" id="GO:0004315">
    <property type="term" value="F:3-oxoacyl-[acyl-carrier-protein] synthase activity"/>
    <property type="evidence" value="ECO:0007669"/>
    <property type="project" value="UniProtKB-EC"/>
</dbReference>
<evidence type="ECO:0000259" key="4">
    <source>
        <dbReference type="Pfam" id="PF00109"/>
    </source>
</evidence>
<dbReference type="GeneID" id="20224443"/>
<keyword evidence="6" id="KW-1185">Reference proteome</keyword>
<proteinExistence type="predicted"/>
<dbReference type="InParanoid" id="F0Y6R3"/>
<gene>
    <name evidence="5" type="ORF">AURANDRAFT_63676</name>
</gene>
<dbReference type="OMA" id="IGRCERM"/>
<reference evidence="5 6" key="1">
    <citation type="journal article" date="2011" name="Proc. Natl. Acad. Sci. U.S.A.">
        <title>Niche of harmful alga Aureococcus anophagefferens revealed through ecogenomics.</title>
        <authorList>
            <person name="Gobler C.J."/>
            <person name="Berry D.L."/>
            <person name="Dyhrman S.T."/>
            <person name="Wilhelm S.W."/>
            <person name="Salamov A."/>
            <person name="Lobanov A.V."/>
            <person name="Zhang Y."/>
            <person name="Collier J.L."/>
            <person name="Wurch L.L."/>
            <person name="Kustka A.B."/>
            <person name="Dill B.D."/>
            <person name="Shah M."/>
            <person name="VerBerkmoes N.C."/>
            <person name="Kuo A."/>
            <person name="Terry A."/>
            <person name="Pangilinan J."/>
            <person name="Lindquist E.A."/>
            <person name="Lucas S."/>
            <person name="Paulsen I.T."/>
            <person name="Hattenrath-Lehmann T.K."/>
            <person name="Talmage S.C."/>
            <person name="Walker E.A."/>
            <person name="Koch F."/>
            <person name="Burson A.M."/>
            <person name="Marcoval M.A."/>
            <person name="Tang Y.Z."/>
            <person name="Lecleir G.R."/>
            <person name="Coyne K.J."/>
            <person name="Berg G.M."/>
            <person name="Bertrand E.M."/>
            <person name="Saito M.A."/>
            <person name="Gladyshev V.N."/>
            <person name="Grigoriev I.V."/>
        </authorList>
    </citation>
    <scope>NUCLEOTIDE SEQUENCE [LARGE SCALE GENOMIC DNA]</scope>
    <source>
        <strain evidence="6">CCMP 1984</strain>
    </source>
</reference>
<dbReference type="RefSeq" id="XP_009036187.1">
    <property type="nucleotide sequence ID" value="XM_009037939.1"/>
</dbReference>
<dbReference type="PANTHER" id="PTHR11712:SF336">
    <property type="entry name" value="3-OXOACYL-[ACYL-CARRIER-PROTEIN] SYNTHASE, MITOCHONDRIAL"/>
    <property type="match status" value="1"/>
</dbReference>
<dbReference type="SUPFAM" id="SSF53901">
    <property type="entry name" value="Thiolase-like"/>
    <property type="match status" value="2"/>
</dbReference>
<dbReference type="InterPro" id="IPR014030">
    <property type="entry name" value="Ketoacyl_synth_N"/>
</dbReference>
<dbReference type="Gene3D" id="3.40.47.10">
    <property type="match status" value="1"/>
</dbReference>
<dbReference type="PANTHER" id="PTHR11712">
    <property type="entry name" value="POLYKETIDE SYNTHASE-RELATED"/>
    <property type="match status" value="1"/>
</dbReference>
<name>F0Y6R3_AURAN</name>
<evidence type="ECO:0000256" key="1">
    <source>
        <dbReference type="ARBA" id="ARBA00013191"/>
    </source>
</evidence>
<keyword evidence="3" id="KW-0812">Transmembrane</keyword>
<dbReference type="InterPro" id="IPR000794">
    <property type="entry name" value="Beta-ketoacyl_synthase"/>
</dbReference>
<dbReference type="GO" id="GO:0006633">
    <property type="term" value="P:fatty acid biosynthetic process"/>
    <property type="evidence" value="ECO:0007669"/>
    <property type="project" value="TreeGrafter"/>
</dbReference>
<evidence type="ECO:0000313" key="5">
    <source>
        <dbReference type="EMBL" id="EGB09062.1"/>
    </source>
</evidence>
<evidence type="ECO:0000256" key="2">
    <source>
        <dbReference type="ARBA" id="ARBA00022679"/>
    </source>
</evidence>
<sequence>MGAQLSLGIEVINAACAGAALLTLVLVVRRPKAAARAGAPGARRVALEPCEGCVVSGVGLGLPGTGRKVFCGANAAALLRGECLIEPLGDDQADALLARRVVQLQKSKDRGPTKVPITRRDQTVGVSARLGDFDLSAEYGVPKALAQTMGKATQIAVAAGLEALKDAGLVADVAGDDRWKLPEALRDGTGVVYATSFPALDAAVAEVGRYGEYLKPSRQSAAALIDALEAKLGGSGDVADALDALRAAAGGHASPCGSPRKPSADGAPSKTYTFDRKFLFKVLVLGNSQLAQLTGARGPNLQTNAACAGTTQAVGVAQDLLRAGRCDRVVVISGDDASGDALMPWVGNGFNALGAASTARDAATAARPFDNRRNGMVVGAAACALVIERAGAPRPRPPPGGWFARRASTSRPCVVAPRSGAARPRRARCRVLETLYSNSAYHGAAMCGPHIASELEAFLRLVERKHGVTRKAIADRGAYLSHETGTHATPSSSCAHNEISALRACFGDELVAKLVVVNTKALTGHPMAVGVEDVVAALALSQPTTPLPPCPPGCVSDANLGVGLALAARDRGGPPIKFALRFAAGFGSQVAFVLYSAD</sequence>
<feature type="domain" description="Beta-ketoacyl synthase-like N-terminal" evidence="4">
    <location>
        <begin position="289"/>
        <end position="390"/>
    </location>
</feature>
<organism evidence="6">
    <name type="scientific">Aureococcus anophagefferens</name>
    <name type="common">Harmful bloom alga</name>
    <dbReference type="NCBI Taxonomy" id="44056"/>
    <lineage>
        <taxon>Eukaryota</taxon>
        <taxon>Sar</taxon>
        <taxon>Stramenopiles</taxon>
        <taxon>Ochrophyta</taxon>
        <taxon>Pelagophyceae</taxon>
        <taxon>Pelagomonadales</taxon>
        <taxon>Pelagomonadaceae</taxon>
        <taxon>Aureococcus</taxon>
    </lineage>
</organism>
<dbReference type="EMBL" id="GL833126">
    <property type="protein sequence ID" value="EGB09062.1"/>
    <property type="molecule type" value="Genomic_DNA"/>
</dbReference>
<evidence type="ECO:0000256" key="3">
    <source>
        <dbReference type="SAM" id="Phobius"/>
    </source>
</evidence>
<protein>
    <recommendedName>
        <fullName evidence="1">beta-ketoacyl-[acyl-carrier-protein] synthase I</fullName>
        <ecNumber evidence="1">2.3.1.41</ecNumber>
    </recommendedName>
</protein>
<dbReference type="InterPro" id="IPR016039">
    <property type="entry name" value="Thiolase-like"/>
</dbReference>
<dbReference type="eggNOG" id="ENOG502S6S0">
    <property type="taxonomic scope" value="Eukaryota"/>
</dbReference>
<keyword evidence="2" id="KW-0808">Transferase</keyword>
<keyword evidence="3" id="KW-0472">Membrane</keyword>
<evidence type="ECO:0000313" key="6">
    <source>
        <dbReference type="Proteomes" id="UP000002729"/>
    </source>
</evidence>
<accession>F0Y6R3</accession>
<dbReference type="OrthoDB" id="1269963at2759"/>
<dbReference type="EC" id="2.3.1.41" evidence="1"/>
<dbReference type="Pfam" id="PF00109">
    <property type="entry name" value="ketoacyl-synt"/>
    <property type="match status" value="1"/>
</dbReference>
<dbReference type="Proteomes" id="UP000002729">
    <property type="component" value="Unassembled WGS sequence"/>
</dbReference>
<dbReference type="GO" id="GO:0005739">
    <property type="term" value="C:mitochondrion"/>
    <property type="evidence" value="ECO:0007669"/>
    <property type="project" value="TreeGrafter"/>
</dbReference>
<dbReference type="KEGG" id="aaf:AURANDRAFT_63676"/>
<dbReference type="AlphaFoldDB" id="F0Y6R3"/>
<keyword evidence="3" id="KW-1133">Transmembrane helix</keyword>